<feature type="transmembrane region" description="Helical" evidence="1">
    <location>
        <begin position="91"/>
        <end position="112"/>
    </location>
</feature>
<proteinExistence type="predicted"/>
<evidence type="ECO:0000313" key="2">
    <source>
        <dbReference type="EMBL" id="EGZ49219.1"/>
    </source>
</evidence>
<organism evidence="2 3">
    <name type="scientific">Neisseria wadsworthii 9715</name>
    <dbReference type="NCBI Taxonomy" id="1030841"/>
    <lineage>
        <taxon>Bacteria</taxon>
        <taxon>Pseudomonadati</taxon>
        <taxon>Pseudomonadota</taxon>
        <taxon>Betaproteobacteria</taxon>
        <taxon>Neisseriales</taxon>
        <taxon>Neisseriaceae</taxon>
        <taxon>Neisseria</taxon>
    </lineage>
</organism>
<evidence type="ECO:0000256" key="1">
    <source>
        <dbReference type="SAM" id="Phobius"/>
    </source>
</evidence>
<evidence type="ECO:0000313" key="3">
    <source>
        <dbReference type="Proteomes" id="UP000005336"/>
    </source>
</evidence>
<keyword evidence="1" id="KW-0472">Membrane</keyword>
<dbReference type="PIRSF" id="PIRSF015875">
    <property type="entry name" value="UCP015875"/>
    <property type="match status" value="1"/>
</dbReference>
<accession>G4CNP5</accession>
<dbReference type="Proteomes" id="UP000005336">
    <property type="component" value="Unassembled WGS sequence"/>
</dbReference>
<dbReference type="HOGENOM" id="CLU_120951_0_0_4"/>
<feature type="transmembrane region" description="Helical" evidence="1">
    <location>
        <begin position="6"/>
        <end position="32"/>
    </location>
</feature>
<reference evidence="2 3" key="1">
    <citation type="submission" date="2011-06" db="EMBL/GenBank/DDBJ databases">
        <authorList>
            <person name="Muzny D."/>
            <person name="Qin X."/>
            <person name="Deng J."/>
            <person name="Jiang H."/>
            <person name="Liu Y."/>
            <person name="Qu J."/>
            <person name="Song X.-Z."/>
            <person name="Zhang L."/>
            <person name="Thornton R."/>
            <person name="Coyle M."/>
            <person name="Francisco L."/>
            <person name="Jackson L."/>
            <person name="Javaid M."/>
            <person name="Korchina V."/>
            <person name="Kovar C."/>
            <person name="Mata R."/>
            <person name="Mathew T."/>
            <person name="Ngo R."/>
            <person name="Nguyen L."/>
            <person name="Nguyen N."/>
            <person name="Okwuonu G."/>
            <person name="Ongeri F."/>
            <person name="Pham C."/>
            <person name="Simmons D."/>
            <person name="Wilczek-Boney K."/>
            <person name="Hale W."/>
            <person name="Jakkamsetti A."/>
            <person name="Pham P."/>
            <person name="Ruth R."/>
            <person name="San Lucas F."/>
            <person name="Warren J."/>
            <person name="Zhang J."/>
            <person name="Zhao Z."/>
            <person name="Zhou C."/>
            <person name="Zhu D."/>
            <person name="Lee S."/>
            <person name="Bess C."/>
            <person name="Blankenburg K."/>
            <person name="Forbes L."/>
            <person name="Fu Q."/>
            <person name="Gubbala S."/>
            <person name="Hirani K."/>
            <person name="Jayaseelan J.C."/>
            <person name="Lara F."/>
            <person name="Munidasa M."/>
            <person name="Palculict T."/>
            <person name="Patil S."/>
            <person name="Pu L.-L."/>
            <person name="Saada N."/>
            <person name="Tang L."/>
            <person name="Weissenberger G."/>
            <person name="Zhu Y."/>
            <person name="Hemphill L."/>
            <person name="Shang Y."/>
            <person name="Youmans B."/>
            <person name="Ayvaz T."/>
            <person name="Ross M."/>
            <person name="Santibanez J."/>
            <person name="Aqrawi P."/>
            <person name="Gross S."/>
            <person name="Joshi V."/>
            <person name="Fowler G."/>
            <person name="Nazareth L."/>
            <person name="Reid J."/>
            <person name="Worley K."/>
            <person name="Petrosino J."/>
            <person name="Highlander S."/>
            <person name="Gibbs R."/>
        </authorList>
    </citation>
    <scope>NUCLEOTIDE SEQUENCE [LARGE SCALE GENOMIC DNA]</scope>
    <source>
        <strain evidence="2 3">9715</strain>
    </source>
</reference>
<dbReference type="STRING" id="1030841.HMPREF9370_0704"/>
<dbReference type="OrthoDB" id="5955722at2"/>
<comment type="caution">
    <text evidence="2">The sequence shown here is derived from an EMBL/GenBank/DDBJ whole genome shotgun (WGS) entry which is preliminary data.</text>
</comment>
<dbReference type="RefSeq" id="WP_009115850.1">
    <property type="nucleotide sequence ID" value="NZ_JH165159.1"/>
</dbReference>
<feature type="transmembrane region" description="Helical" evidence="1">
    <location>
        <begin position="124"/>
        <end position="146"/>
    </location>
</feature>
<protein>
    <submittedName>
        <fullName evidence="2">Integral membrane protein</fullName>
    </submittedName>
</protein>
<gene>
    <name evidence="2" type="ORF">HMPREF9370_0704</name>
</gene>
<sequence>MTTYAIAHITHLFCAIIFVGGVFFEMLILSAIHNKQVSREARKETEQAISRRATLVMPVVVISVFVSGLVMTRRYVEAFAQPLSSPFSIQLVFKVFLALSVLLHFIIAVSKMRRGTLTLAWSKYIHRAVFCHMILIVFLAKSMFYLSW</sequence>
<dbReference type="AlphaFoldDB" id="G4CNP5"/>
<keyword evidence="1" id="KW-0812">Transmembrane</keyword>
<feature type="transmembrane region" description="Helical" evidence="1">
    <location>
        <begin position="53"/>
        <end position="71"/>
    </location>
</feature>
<keyword evidence="3" id="KW-1185">Reference proteome</keyword>
<keyword evidence="1" id="KW-1133">Transmembrane helix</keyword>
<dbReference type="EMBL" id="AGAZ01000029">
    <property type="protein sequence ID" value="EGZ49219.1"/>
    <property type="molecule type" value="Genomic_DNA"/>
</dbReference>
<dbReference type="InterPro" id="IPR007418">
    <property type="entry name" value="DUF474"/>
</dbReference>
<name>G4CNP5_9NEIS</name>